<evidence type="ECO:0000313" key="6">
    <source>
        <dbReference type="Proteomes" id="UP000295705"/>
    </source>
</evidence>
<evidence type="ECO:0000313" key="5">
    <source>
        <dbReference type="EMBL" id="TDQ58783.1"/>
    </source>
</evidence>
<dbReference type="PANTHER" id="PTHR30126">
    <property type="entry name" value="HTH-TYPE TRANSCRIPTIONAL REGULATOR"/>
    <property type="match status" value="1"/>
</dbReference>
<feature type="domain" description="LysR substrate-binding" evidence="4">
    <location>
        <begin position="20"/>
        <end position="222"/>
    </location>
</feature>
<proteinExistence type="inferred from homology"/>
<dbReference type="GO" id="GO:0006355">
    <property type="term" value="P:regulation of DNA-templated transcription"/>
    <property type="evidence" value="ECO:0007669"/>
    <property type="project" value="TreeGrafter"/>
</dbReference>
<evidence type="ECO:0000256" key="2">
    <source>
        <dbReference type="ARBA" id="ARBA00023015"/>
    </source>
</evidence>
<evidence type="ECO:0000259" key="4">
    <source>
        <dbReference type="Pfam" id="PF03466"/>
    </source>
</evidence>
<dbReference type="Gene3D" id="3.40.190.290">
    <property type="match status" value="1"/>
</dbReference>
<organism evidence="5 6">
    <name type="scientific">Actinomycetospora succinea</name>
    <dbReference type="NCBI Taxonomy" id="663603"/>
    <lineage>
        <taxon>Bacteria</taxon>
        <taxon>Bacillati</taxon>
        <taxon>Actinomycetota</taxon>
        <taxon>Actinomycetes</taxon>
        <taxon>Pseudonocardiales</taxon>
        <taxon>Pseudonocardiaceae</taxon>
        <taxon>Actinomycetospora</taxon>
    </lineage>
</organism>
<name>A0A4R6VAT1_9PSEU</name>
<dbReference type="Proteomes" id="UP000295705">
    <property type="component" value="Unassembled WGS sequence"/>
</dbReference>
<keyword evidence="2" id="KW-0805">Transcription regulation</keyword>
<keyword evidence="3" id="KW-0804">Transcription</keyword>
<evidence type="ECO:0000256" key="3">
    <source>
        <dbReference type="ARBA" id="ARBA00023163"/>
    </source>
</evidence>
<comment type="similarity">
    <text evidence="1">Belongs to the LysR transcriptional regulatory family.</text>
</comment>
<sequence length="224" mass="23673">MTAPDEQDDTFDPYADATAVAVAASTVPGEFLVPDLVETFTAEHPEAVVDTVVTDSEGVFTALRDGNAEVGFAGAEPDGDDLDAEVLTAEEIVLAVPRGHALDTAEPVTVAQLAATPLVEREEGSGTRRSFTDALATRGTPLISDQRWTIRDSNQGVIDAVAAGDGVGVVSSWALARHAHHGVREVRLEGDPIERCLYLVLRRDDDLGPAATSFVTLAREQAQV</sequence>
<dbReference type="GO" id="GO:0000976">
    <property type="term" value="F:transcription cis-regulatory region binding"/>
    <property type="evidence" value="ECO:0007669"/>
    <property type="project" value="TreeGrafter"/>
</dbReference>
<gene>
    <name evidence="5" type="ORF">EV188_104530</name>
</gene>
<dbReference type="InterPro" id="IPR005119">
    <property type="entry name" value="LysR_subst-bd"/>
</dbReference>
<reference evidence="5 6" key="1">
    <citation type="submission" date="2019-03" db="EMBL/GenBank/DDBJ databases">
        <title>Genomic Encyclopedia of Type Strains, Phase IV (KMG-IV): sequencing the most valuable type-strain genomes for metagenomic binning, comparative biology and taxonomic classification.</title>
        <authorList>
            <person name="Goeker M."/>
        </authorList>
    </citation>
    <scope>NUCLEOTIDE SEQUENCE [LARGE SCALE GENOMIC DNA]</scope>
    <source>
        <strain evidence="5 6">DSM 45775</strain>
    </source>
</reference>
<dbReference type="SUPFAM" id="SSF53850">
    <property type="entry name" value="Periplasmic binding protein-like II"/>
    <property type="match status" value="1"/>
</dbReference>
<dbReference type="Pfam" id="PF03466">
    <property type="entry name" value="LysR_substrate"/>
    <property type="match status" value="1"/>
</dbReference>
<dbReference type="AlphaFoldDB" id="A0A4R6VAT1"/>
<dbReference type="EMBL" id="SNYO01000004">
    <property type="protein sequence ID" value="TDQ58783.1"/>
    <property type="molecule type" value="Genomic_DNA"/>
</dbReference>
<accession>A0A4R6VAT1</accession>
<dbReference type="PANTHER" id="PTHR30126:SF91">
    <property type="entry name" value="LYSR FAMILY TRANSCRIPTIONAL REGULATOR"/>
    <property type="match status" value="1"/>
</dbReference>
<dbReference type="RefSeq" id="WP_133827575.1">
    <property type="nucleotide sequence ID" value="NZ_BAABHR010000022.1"/>
</dbReference>
<keyword evidence="6" id="KW-1185">Reference proteome</keyword>
<evidence type="ECO:0000256" key="1">
    <source>
        <dbReference type="ARBA" id="ARBA00009437"/>
    </source>
</evidence>
<protein>
    <submittedName>
        <fullName evidence="5">LysR substrate binding domain-containing protein</fullName>
    </submittedName>
</protein>
<comment type="caution">
    <text evidence="5">The sequence shown here is derived from an EMBL/GenBank/DDBJ whole genome shotgun (WGS) entry which is preliminary data.</text>
</comment>
<dbReference type="OrthoDB" id="9808620at2"/>